<dbReference type="STRING" id="1561998.A0A1I7UUC0"/>
<keyword evidence="2" id="KW-1185">Reference proteome</keyword>
<dbReference type="InterPro" id="IPR018497">
    <property type="entry name" value="Peptidase_M13_C"/>
</dbReference>
<name>A0A1I7UUC0_9PELO</name>
<dbReference type="PANTHER" id="PTHR11733:SF233">
    <property type="entry name" value="PEPTIDASE M13 C-TERMINAL DOMAIN-CONTAINING PROTEIN"/>
    <property type="match status" value="1"/>
</dbReference>
<dbReference type="Proteomes" id="UP000095282">
    <property type="component" value="Unplaced"/>
</dbReference>
<dbReference type="PROSITE" id="PS51885">
    <property type="entry name" value="NEPRILYSIN"/>
    <property type="match status" value="1"/>
</dbReference>
<dbReference type="SUPFAM" id="SSF55486">
    <property type="entry name" value="Metalloproteases ('zincins'), catalytic domain"/>
    <property type="match status" value="1"/>
</dbReference>
<organism evidence="2 3">
    <name type="scientific">Caenorhabditis tropicalis</name>
    <dbReference type="NCBI Taxonomy" id="1561998"/>
    <lineage>
        <taxon>Eukaryota</taxon>
        <taxon>Metazoa</taxon>
        <taxon>Ecdysozoa</taxon>
        <taxon>Nematoda</taxon>
        <taxon>Chromadorea</taxon>
        <taxon>Rhabditida</taxon>
        <taxon>Rhabditina</taxon>
        <taxon>Rhabditomorpha</taxon>
        <taxon>Rhabditoidea</taxon>
        <taxon>Rhabditidae</taxon>
        <taxon>Peloderinae</taxon>
        <taxon>Caenorhabditis</taxon>
    </lineage>
</organism>
<evidence type="ECO:0000259" key="1">
    <source>
        <dbReference type="Pfam" id="PF01431"/>
    </source>
</evidence>
<proteinExistence type="predicted"/>
<evidence type="ECO:0000313" key="2">
    <source>
        <dbReference type="Proteomes" id="UP000095282"/>
    </source>
</evidence>
<dbReference type="Gene3D" id="3.40.390.10">
    <property type="entry name" value="Collagenase (Catalytic Domain)"/>
    <property type="match status" value="1"/>
</dbReference>
<dbReference type="AlphaFoldDB" id="A0A1I7UUC0"/>
<dbReference type="eggNOG" id="KOG3624">
    <property type="taxonomic scope" value="Eukaryota"/>
</dbReference>
<dbReference type="Pfam" id="PF01431">
    <property type="entry name" value="Peptidase_M13"/>
    <property type="match status" value="1"/>
</dbReference>
<dbReference type="GO" id="GO:0004222">
    <property type="term" value="F:metalloendopeptidase activity"/>
    <property type="evidence" value="ECO:0007669"/>
    <property type="project" value="InterPro"/>
</dbReference>
<evidence type="ECO:0000313" key="3">
    <source>
        <dbReference type="WBParaSite" id="Csp11.Scaffold630.g19428.t1"/>
    </source>
</evidence>
<dbReference type="GO" id="GO:0005886">
    <property type="term" value="C:plasma membrane"/>
    <property type="evidence" value="ECO:0007669"/>
    <property type="project" value="TreeGrafter"/>
</dbReference>
<protein>
    <submittedName>
        <fullName evidence="3">Peptidase_M13 domain-containing protein</fullName>
    </submittedName>
</protein>
<dbReference type="WBParaSite" id="Csp11.Scaffold630.g19428.t1">
    <property type="protein sequence ID" value="Csp11.Scaffold630.g19428.t1"/>
    <property type="gene ID" value="Csp11.Scaffold630.g19428"/>
</dbReference>
<dbReference type="PANTHER" id="PTHR11733">
    <property type="entry name" value="ZINC METALLOPROTEASE FAMILY M13 NEPRILYSIN-RELATED"/>
    <property type="match status" value="1"/>
</dbReference>
<dbReference type="InterPro" id="IPR000718">
    <property type="entry name" value="Peptidase_M13"/>
</dbReference>
<sequence>MILSFKAVDASIANSKLKSVDQKLRRLFKKLKSKVAIQLKITPWVKNNGALELYLDALEKIKFVTFADVQETVKNAVNKYKSSRSECIKSLNKKFSDEYKSVICEVIAVGEGNRILDRPLDKIRPMDRRGILEDKLQMFNSEDDMVYVGNDFMLLENTNYSSDLYGSIGFSLTHEILHTLVFDQQDIEEKKPLAPFWTKNAGCVEEQTLKTCETFPTVSDFQYGNACNSKVTFEEDAADLAAYRIVWDVYEKAYGRKTTVADYESLNKRQLFFYGAAVFFCKPAS</sequence>
<dbReference type="InterPro" id="IPR024079">
    <property type="entry name" value="MetalloPept_cat_dom_sf"/>
</dbReference>
<reference evidence="3" key="1">
    <citation type="submission" date="2016-11" db="UniProtKB">
        <authorList>
            <consortium name="WormBaseParasite"/>
        </authorList>
    </citation>
    <scope>IDENTIFICATION</scope>
</reference>
<feature type="domain" description="Peptidase M13 C-terminal" evidence="1">
    <location>
        <begin position="164"/>
        <end position="282"/>
    </location>
</feature>
<dbReference type="GO" id="GO:0016485">
    <property type="term" value="P:protein processing"/>
    <property type="evidence" value="ECO:0007669"/>
    <property type="project" value="TreeGrafter"/>
</dbReference>
<accession>A0A1I7UUC0</accession>